<feature type="chain" id="PRO_5020038850" evidence="1">
    <location>
        <begin position="25"/>
        <end position="331"/>
    </location>
</feature>
<evidence type="ECO:0000313" key="2">
    <source>
        <dbReference type="EMBL" id="MOY39213.1"/>
    </source>
</evidence>
<name>A0A4D5RPN9_IXOSC</name>
<dbReference type="VEuPathDB" id="VectorBase:ISCP_002016"/>
<dbReference type="VEuPathDB" id="VectorBase:ISCI008242"/>
<dbReference type="OrthoDB" id="6492242at2759"/>
<protein>
    <submittedName>
        <fullName evidence="2">Putative salivary secreted peptide</fullName>
    </submittedName>
</protein>
<dbReference type="VEuPathDB" id="VectorBase:ISCW008242"/>
<dbReference type="EMBL" id="GHJT01005242">
    <property type="protein sequence ID" value="MOY39213.1"/>
    <property type="molecule type" value="Transcribed_RNA"/>
</dbReference>
<feature type="signal peptide" evidence="1">
    <location>
        <begin position="1"/>
        <end position="24"/>
    </location>
</feature>
<organism evidence="2">
    <name type="scientific">Ixodes scapularis</name>
    <name type="common">Black-legged tick</name>
    <name type="synonym">Deer tick</name>
    <dbReference type="NCBI Taxonomy" id="6945"/>
    <lineage>
        <taxon>Eukaryota</taxon>
        <taxon>Metazoa</taxon>
        <taxon>Ecdysozoa</taxon>
        <taxon>Arthropoda</taxon>
        <taxon>Chelicerata</taxon>
        <taxon>Arachnida</taxon>
        <taxon>Acari</taxon>
        <taxon>Parasitiformes</taxon>
        <taxon>Ixodida</taxon>
        <taxon>Ixodoidea</taxon>
        <taxon>Ixodidae</taxon>
        <taxon>Ixodinae</taxon>
        <taxon>Ixodes</taxon>
    </lineage>
</organism>
<dbReference type="SUPFAM" id="SSF56973">
    <property type="entry name" value="Aerolisin/ETX pore-forming domain"/>
    <property type="match status" value="1"/>
</dbReference>
<dbReference type="PANTHER" id="PTHR34007">
    <property type="entry name" value="AEROLYSIN-LIKE PROTEIN-RELATED"/>
    <property type="match status" value="1"/>
</dbReference>
<accession>A0A4D5RPN9</accession>
<dbReference type="Gene3D" id="2.170.15.10">
    <property type="entry name" value="Proaerolysin, chain A, domain 3"/>
    <property type="match status" value="1"/>
</dbReference>
<dbReference type="AlphaFoldDB" id="A0A4D5RPN9"/>
<reference evidence="2" key="1">
    <citation type="submission" date="2019-04" db="EMBL/GenBank/DDBJ databases">
        <title>An insight into the mialome of Ixodes scapularis.</title>
        <authorList>
            <person name="Ribeiro J.M."/>
            <person name="Mather T.N."/>
            <person name="Karim S."/>
        </authorList>
    </citation>
    <scope>NUCLEOTIDE SEQUENCE</scope>
</reference>
<dbReference type="InterPro" id="IPR053280">
    <property type="entry name" value="Aerolysin-like_pore-former"/>
</dbReference>
<proteinExistence type="predicted"/>
<dbReference type="PANTHER" id="PTHR34007:SF1">
    <property type="entry name" value="AEROLYSIN-LIKE PROTEIN-RELATED"/>
    <property type="match status" value="1"/>
</dbReference>
<keyword evidence="1" id="KW-0732">Signal</keyword>
<evidence type="ECO:0000256" key="1">
    <source>
        <dbReference type="SAM" id="SignalP"/>
    </source>
</evidence>
<sequence length="331" mass="37403">MASSLYFHLAVALLLVLVHQQAAGEPDTFDLEKVVERFVEREAKEIKRDVFWLDFHRDHHEAKEYGEEHQPVTAKAGPVVYGATKSSAKRPNVVYTQWVHNGQASSSQTTTIERKTEHKKTATWHVETGFSYSGSVKASANIWNIVNIETEHKIGLDLKGGYREEVSDTETFSVNQVVTVPPMKSVKIDWIITDAVQEVPWTSTVAVTGDFAVKYTDGSIPWFYKLHFLQDSRLKDIGNDTYLYTAKGTFMGVEAHEAHLRVTEHDFQPYEGRSSAVRTYTIPLSLAPHTPAAKALQYFRSSTSEENTYHYFGINFLNIVASVLRVTGLWS</sequence>